<dbReference type="AlphaFoldDB" id="A0A9D5CBH8"/>
<evidence type="ECO:0000313" key="4">
    <source>
        <dbReference type="Proteomes" id="UP001085076"/>
    </source>
</evidence>
<dbReference type="Proteomes" id="UP001085076">
    <property type="component" value="Miscellaneous, Linkage group lg06"/>
</dbReference>
<dbReference type="GO" id="GO:0000785">
    <property type="term" value="C:chromatin"/>
    <property type="evidence" value="ECO:0007669"/>
    <property type="project" value="TreeGrafter"/>
</dbReference>
<dbReference type="GO" id="GO:0000775">
    <property type="term" value="C:chromosome, centromeric region"/>
    <property type="evidence" value="ECO:0007669"/>
    <property type="project" value="TreeGrafter"/>
</dbReference>
<sequence>MEMAVDGEANEIWKGGAGSVLSLASGSSIPIHYHSFFGSHDDLLLLEVDEKLLPDILHHRTCIRGQPDEDAVLCTPTATYAMKFVGTSNSVLLIPPGESISPSPHLSCKDTDEQEPSISEVVASVIKVAPGSIELIQTAPRLEKLKSLLNQRPYRLEEDLDDDLPSKSGLYRWEDLVELIQASEDELRVGLKSLSAVELDGFWRIVDEKSMDGILDMILNNSILHDWHLNALVEDQVLSILESDGFPRRIVLHCLDTYGDALDGTEGCEWSLDEKKVCLRSAIRILGVEKMKLEVFMEKWTRKVPSGMLVNLKMLEGEVLYEKIGIETWIRPFSVSALPSTPAERFAALFRERPKWEWKDLEPYIKDLRVPGLSAEGLLIKYTRRTQSSANVEPIFSAR</sequence>
<dbReference type="PANTHER" id="PTHR13395">
    <property type="entry name" value="SISTER CHROMATID COHESION PROTEIN DCC1-RELATED"/>
    <property type="match status" value="1"/>
</dbReference>
<organism evidence="3 4">
    <name type="scientific">Dioscorea zingiberensis</name>
    <dbReference type="NCBI Taxonomy" id="325984"/>
    <lineage>
        <taxon>Eukaryota</taxon>
        <taxon>Viridiplantae</taxon>
        <taxon>Streptophyta</taxon>
        <taxon>Embryophyta</taxon>
        <taxon>Tracheophyta</taxon>
        <taxon>Spermatophyta</taxon>
        <taxon>Magnoliopsida</taxon>
        <taxon>Liliopsida</taxon>
        <taxon>Dioscoreales</taxon>
        <taxon>Dioscoreaceae</taxon>
        <taxon>Dioscorea</taxon>
    </lineage>
</organism>
<dbReference type="InterPro" id="IPR019128">
    <property type="entry name" value="Dcc1"/>
</dbReference>
<accession>A0A9D5CBH8</accession>
<keyword evidence="2" id="KW-0235">DNA replication</keyword>
<proteinExistence type="inferred from homology"/>
<comment type="similarity">
    <text evidence="1">Belongs to the DCC1 family.</text>
</comment>
<evidence type="ECO:0000256" key="1">
    <source>
        <dbReference type="ARBA" id="ARBA00007017"/>
    </source>
</evidence>
<reference evidence="3" key="2">
    <citation type="journal article" date="2022" name="Hortic Res">
        <title>The genome of Dioscorea zingiberensis sheds light on the biosynthesis, origin and evolution of the medicinally important diosgenin saponins.</title>
        <authorList>
            <person name="Li Y."/>
            <person name="Tan C."/>
            <person name="Li Z."/>
            <person name="Guo J."/>
            <person name="Li S."/>
            <person name="Chen X."/>
            <person name="Wang C."/>
            <person name="Dai X."/>
            <person name="Yang H."/>
            <person name="Song W."/>
            <person name="Hou L."/>
            <person name="Xu J."/>
            <person name="Tong Z."/>
            <person name="Xu A."/>
            <person name="Yuan X."/>
            <person name="Wang W."/>
            <person name="Yang Q."/>
            <person name="Chen L."/>
            <person name="Sun Z."/>
            <person name="Wang K."/>
            <person name="Pan B."/>
            <person name="Chen J."/>
            <person name="Bao Y."/>
            <person name="Liu F."/>
            <person name="Qi X."/>
            <person name="Gang D.R."/>
            <person name="Wen J."/>
            <person name="Li J."/>
        </authorList>
    </citation>
    <scope>NUCLEOTIDE SEQUENCE</scope>
    <source>
        <strain evidence="3">Dzin_1.0</strain>
    </source>
</reference>
<dbReference type="Pfam" id="PF09724">
    <property type="entry name" value="Dcc1"/>
    <property type="match status" value="1"/>
</dbReference>
<evidence type="ECO:0000256" key="2">
    <source>
        <dbReference type="ARBA" id="ARBA00022705"/>
    </source>
</evidence>
<dbReference type="OrthoDB" id="5199543at2759"/>
<dbReference type="PANTHER" id="PTHR13395:SF6">
    <property type="entry name" value="SISTER CHROMATID COHESION PROTEIN DCC1"/>
    <property type="match status" value="1"/>
</dbReference>
<dbReference type="GO" id="GO:0006260">
    <property type="term" value="P:DNA replication"/>
    <property type="evidence" value="ECO:0007669"/>
    <property type="project" value="UniProtKB-KW"/>
</dbReference>
<reference evidence="3" key="1">
    <citation type="submission" date="2021-03" db="EMBL/GenBank/DDBJ databases">
        <authorList>
            <person name="Li Z."/>
            <person name="Yang C."/>
        </authorList>
    </citation>
    <scope>NUCLEOTIDE SEQUENCE</scope>
    <source>
        <strain evidence="3">Dzin_1.0</strain>
        <tissue evidence="3">Leaf</tissue>
    </source>
</reference>
<evidence type="ECO:0008006" key="5">
    <source>
        <dbReference type="Google" id="ProtNLM"/>
    </source>
</evidence>
<dbReference type="GO" id="GO:0031390">
    <property type="term" value="C:Ctf18 RFC-like complex"/>
    <property type="evidence" value="ECO:0007669"/>
    <property type="project" value="InterPro"/>
</dbReference>
<keyword evidence="4" id="KW-1185">Reference proteome</keyword>
<dbReference type="EMBL" id="JAGGNH010000006">
    <property type="protein sequence ID" value="KAJ0969340.1"/>
    <property type="molecule type" value="Genomic_DNA"/>
</dbReference>
<comment type="caution">
    <text evidence="3">The sequence shown here is derived from an EMBL/GenBank/DDBJ whole genome shotgun (WGS) entry which is preliminary data.</text>
</comment>
<name>A0A9D5CBH8_9LILI</name>
<gene>
    <name evidence="3" type="ORF">J5N97_022217</name>
</gene>
<dbReference type="GO" id="GO:0034088">
    <property type="term" value="P:maintenance of mitotic sister chromatid cohesion"/>
    <property type="evidence" value="ECO:0007669"/>
    <property type="project" value="TreeGrafter"/>
</dbReference>
<protein>
    <recommendedName>
        <fullName evidence="5">Sister chromatid cohesion protein DCC1</fullName>
    </recommendedName>
</protein>
<evidence type="ECO:0000313" key="3">
    <source>
        <dbReference type="EMBL" id="KAJ0969340.1"/>
    </source>
</evidence>